<dbReference type="Proteomes" id="UP000234681">
    <property type="component" value="Chromosome 1"/>
</dbReference>
<evidence type="ECO:0000313" key="1">
    <source>
        <dbReference type="EMBL" id="EDM17375.1"/>
    </source>
</evidence>
<name>A6I9F6_RAT</name>
<sequence>MPASPPTHPQGSASCVPPGTTVSGFSWSETNTNLKSYITNVHSCVIVTLLKKPSKPWLLLP</sequence>
<protein>
    <submittedName>
        <fullName evidence="1">Uncharacterized protein RGD1308215_predicted</fullName>
    </submittedName>
</protein>
<organism evidence="1 2">
    <name type="scientific">Rattus norvegicus</name>
    <name type="common">Rat</name>
    <dbReference type="NCBI Taxonomy" id="10116"/>
    <lineage>
        <taxon>Eukaryota</taxon>
        <taxon>Metazoa</taxon>
        <taxon>Chordata</taxon>
        <taxon>Craniata</taxon>
        <taxon>Vertebrata</taxon>
        <taxon>Euteleostomi</taxon>
        <taxon>Mammalia</taxon>
        <taxon>Eutheria</taxon>
        <taxon>Euarchontoglires</taxon>
        <taxon>Glires</taxon>
        <taxon>Rodentia</taxon>
        <taxon>Myomorpha</taxon>
        <taxon>Muroidea</taxon>
        <taxon>Muridae</taxon>
        <taxon>Murinae</taxon>
        <taxon>Rattus</taxon>
    </lineage>
</organism>
<feature type="non-terminal residue" evidence="1">
    <location>
        <position position="61"/>
    </location>
</feature>
<dbReference type="AlphaFoldDB" id="A6I9F6"/>
<proteinExistence type="predicted"/>
<dbReference type="EMBL" id="CH473956">
    <property type="protein sequence ID" value="EDM17375.1"/>
    <property type="molecule type" value="Genomic_DNA"/>
</dbReference>
<accession>A6I9F6</accession>
<reference evidence="1 2" key="1">
    <citation type="submission" date="2005-09" db="EMBL/GenBank/DDBJ databases">
        <authorList>
            <person name="Mural R.J."/>
            <person name="Li P.W."/>
            <person name="Adams M.D."/>
            <person name="Amanatides P.G."/>
            <person name="Baden-Tillson H."/>
            <person name="Barnstead M."/>
            <person name="Chin S.H."/>
            <person name="Dew I."/>
            <person name="Evans C.A."/>
            <person name="Ferriera S."/>
            <person name="Flanigan M."/>
            <person name="Fosler C."/>
            <person name="Glodek A."/>
            <person name="Gu Z."/>
            <person name="Holt R.A."/>
            <person name="Jennings D."/>
            <person name="Kraft C.L."/>
            <person name="Lu F."/>
            <person name="Nguyen T."/>
            <person name="Nusskern D.R."/>
            <person name="Pfannkoch C.M."/>
            <person name="Sitter C."/>
            <person name="Sutton G.G."/>
            <person name="Venter J.C."/>
            <person name="Wang Z."/>
            <person name="Woodage T."/>
            <person name="Zheng X.H."/>
            <person name="Zhong F."/>
        </authorList>
    </citation>
    <scope>NUCLEOTIDE SEQUENCE [LARGE SCALE GENOMIC DNA]</scope>
    <source>
        <strain>BN</strain>
        <strain evidence="2">Sprague-Dawley</strain>
    </source>
</reference>
<gene>
    <name evidence="1" type="primary">RGD1308215_predicted</name>
    <name evidence="1" type="ORF">rCG_40589</name>
</gene>
<evidence type="ECO:0000313" key="2">
    <source>
        <dbReference type="Proteomes" id="UP000234681"/>
    </source>
</evidence>